<dbReference type="SMART" id="SM00333">
    <property type="entry name" value="TUDOR"/>
    <property type="match status" value="1"/>
</dbReference>
<dbReference type="Proteomes" id="UP000887562">
    <property type="component" value="Unplaced"/>
</dbReference>
<feature type="domain" description="TNase-like" evidence="2">
    <location>
        <begin position="182"/>
        <end position="326"/>
    </location>
</feature>
<dbReference type="FunFam" id="2.40.50.90:FF:000002">
    <property type="entry name" value="Staphylococcal nuclease domain-containing protein"/>
    <property type="match status" value="2"/>
</dbReference>
<dbReference type="Gene3D" id="2.40.50.90">
    <property type="match status" value="7"/>
</dbReference>
<dbReference type="GO" id="GO:0006402">
    <property type="term" value="P:mRNA catabolic process"/>
    <property type="evidence" value="ECO:0007669"/>
    <property type="project" value="TreeGrafter"/>
</dbReference>
<dbReference type="Pfam" id="PF00567">
    <property type="entry name" value="TUDOR"/>
    <property type="match status" value="1"/>
</dbReference>
<dbReference type="FunFam" id="2.40.50.90:FF:000001">
    <property type="entry name" value="Staphylococcal nuclease domain-containing protein"/>
    <property type="match status" value="1"/>
</dbReference>
<dbReference type="PANTHER" id="PTHR12302:SF2">
    <property type="entry name" value="STAPHYLOCOCCAL NUCLEASE DOMAIN-CONTAINING PROTEIN 1"/>
    <property type="match status" value="1"/>
</dbReference>
<feature type="domain" description="TNase-like" evidence="2">
    <location>
        <begin position="413"/>
        <end position="553"/>
    </location>
</feature>
<sequence length="1399" mass="154644">MRMVRPPTLCGIGKLVISGDTIVIRDRAQDGPPSARTVLLDHIVCPKVAKKSSPSGQPTPDEPFGWMAREFVRSKVVGKEICYTIEKEVDTNRVYGCIFLDENSGSQNLTHLLVREGLAQVRRSMSQAAIEKSPTIKTLIKLEKKAKAHRRGIWSGSEVGAPRNICWNIAQPRAFFNKHARKPLNGVVEFVRAGNMLQIQLFPLDEDVTPTYYNITVLLSGIKTPGSKVVEGSRVYDPFALEAQFFVESRLLQRDVTVILESMSNNLFVGSVLHPNGNIALFLLRGGLAWCLGWGLTVVSPQAGKAKAYHSAEQIAKLKRLCIWKACLPPAGELVDALDEHHLAYTHTLKNTARKPFKETRHLSRKKSLIGLDASLNCRSKGSVVVGDFVSHSCHVFVPMARPPIFCGFGKLVLSGDTIVIRDRAQDGPPSARTVILSNISCPKVAKRPNPSGEPTSDEPFGWIAREFVRSKVVGKEVCYTVENQIGSDRVYGSVFLGRDSGAQNLTHLLVSEGLAQVRRNVSQAMIEKSPTLQALIGLEEKARADRKGFWSGSEVGAPRNICWNISDPTNFFNLHVGKPLHGVVEFVREGNTMQIQLFPLDEDVTPTYYNITVLLSGIKTPGSKVVEGSRVYDPFALDAQFFVESRLLQRDVTVILESMSNNLFVGSVLHPNGNIALFLLREGLARCLEWNLAVVSVEAGGAEAYRSAEQKAKQKSLRIWEDYVPPAGEFADASEGAAKTEKKVPYMQADYTGVVVEVGNGDNVLVRCQDSIDRRFFLSSVRPPREVPEMSRPQQTVPRPLYQVPYLYEAREFLRKRLIGKQVRVQIDYVQLKPQGSTLADRVCATILVGENNIAEALVQRGLGSVVRYRNATDSRSRHYDALRAAEAAAQKKGVGIFDPKDIPVHRLSELGGNVAKSRQFLYSLQRAGAVDALVEFVASASRLRVEIHRENLLCAILAAGVICPRPSRKLPNQPEEASEPFGDEAREYTHDLVMQREVKFEVDGMDRLGNLIGWITLPSEVRVTATGARKGKKGGPFISSKDLSAVLVARGYATVNRAPNVQRSSHFASLLRAESFAQEHNLGLWSSPEFRASWNADVNVVEGDGQDCSDASKSMNGLLFVRDLQNAHPDAEIIRKSTSDRLKSANLAQVTTISNPAAGNNGFRFFVHLNSRTALVNTINRELNSLNFPSVESSTDFQPKRGMVCAARFSIDNLWYRARILRVIQKIVTVLFIDFGNEEAIDTSVGSAPRLAALPRNLASQDPLATEYRLAYVQLPPDPDDREAALDYLAREIGDQDIRVSPVPGPPTPCGKDDNRPIQSAVVYVTRKQVAESSSSTQSTPEFVDVGEQLLRDGLAYMENVRMPPDICVHYSEAQKAAMGTRANIWRYGDFRDDDMD</sequence>
<dbReference type="InterPro" id="IPR002999">
    <property type="entry name" value="Tudor"/>
</dbReference>
<dbReference type="GO" id="GO:0003723">
    <property type="term" value="F:RNA binding"/>
    <property type="evidence" value="ECO:0007669"/>
    <property type="project" value="TreeGrafter"/>
</dbReference>
<dbReference type="InterPro" id="IPR016071">
    <property type="entry name" value="Staphylococal_nuclease_OB-fold"/>
</dbReference>
<dbReference type="WBParaSite" id="maker-E.canG7_contigs_7032-snap-gene-0.17-mRNA-1">
    <property type="protein sequence ID" value="maker-E.canG7_contigs_7032-snap-gene-0.17-mRNA-1"/>
    <property type="gene ID" value="EcG7_07627"/>
</dbReference>
<dbReference type="Pfam" id="PF00565">
    <property type="entry name" value="SNase"/>
    <property type="match status" value="6"/>
</dbReference>
<evidence type="ECO:0000259" key="2">
    <source>
        <dbReference type="PROSITE" id="PS50830"/>
    </source>
</evidence>
<dbReference type="SUPFAM" id="SSF50199">
    <property type="entry name" value="Staphylococcal nuclease"/>
    <property type="match status" value="7"/>
</dbReference>
<dbReference type="PROSITE" id="PS50830">
    <property type="entry name" value="TNASE_3"/>
    <property type="match status" value="6"/>
</dbReference>
<dbReference type="FunFam" id="2.30.30.140:FF:000018">
    <property type="entry name" value="Serine/threonine-protein kinase 31"/>
    <property type="match status" value="1"/>
</dbReference>
<feature type="domain" description="Tudor" evidence="1">
    <location>
        <begin position="1200"/>
        <end position="1258"/>
    </location>
</feature>
<accession>A0A915EYC8</accession>
<evidence type="ECO:0000313" key="4">
    <source>
        <dbReference type="WBParaSite" id="maker-E.canG7_contigs_7032-snap-gene-0.17-mRNA-1"/>
    </source>
</evidence>
<keyword evidence="3" id="KW-1185">Reference proteome</keyword>
<dbReference type="GO" id="GO:0004518">
    <property type="term" value="F:nuclease activity"/>
    <property type="evidence" value="ECO:0007669"/>
    <property type="project" value="TreeGrafter"/>
</dbReference>
<feature type="domain" description="TNase-like" evidence="2">
    <location>
        <begin position="16"/>
        <end position="156"/>
    </location>
</feature>
<protein>
    <submittedName>
        <fullName evidence="4">Micrococcal nuclease</fullName>
    </submittedName>
</protein>
<dbReference type="PANTHER" id="PTHR12302">
    <property type="entry name" value="EBNA2 BINDING PROTEIN P100"/>
    <property type="match status" value="1"/>
</dbReference>
<dbReference type="PROSITE" id="PS50304">
    <property type="entry name" value="TUDOR"/>
    <property type="match status" value="1"/>
</dbReference>
<dbReference type="SUPFAM" id="SSF63748">
    <property type="entry name" value="Tudor/PWWP/MBT"/>
    <property type="match status" value="1"/>
</dbReference>
<dbReference type="SMART" id="SM00318">
    <property type="entry name" value="SNc"/>
    <property type="match status" value="6"/>
</dbReference>
<dbReference type="GO" id="GO:0005634">
    <property type="term" value="C:nucleus"/>
    <property type="evidence" value="ECO:0007669"/>
    <property type="project" value="TreeGrafter"/>
</dbReference>
<reference evidence="4" key="1">
    <citation type="submission" date="2022-11" db="UniProtKB">
        <authorList>
            <consortium name="WormBaseParasite"/>
        </authorList>
    </citation>
    <scope>IDENTIFICATION</scope>
</reference>
<feature type="domain" description="TNase-like" evidence="2">
    <location>
        <begin position="750"/>
        <end position="901"/>
    </location>
</feature>
<name>A0A915EYC8_9CEST</name>
<dbReference type="GO" id="GO:0005829">
    <property type="term" value="C:cytosol"/>
    <property type="evidence" value="ECO:0007669"/>
    <property type="project" value="TreeGrafter"/>
</dbReference>
<proteinExistence type="predicted"/>
<feature type="domain" description="TNase-like" evidence="2">
    <location>
        <begin position="579"/>
        <end position="723"/>
    </location>
</feature>
<evidence type="ECO:0000313" key="3">
    <source>
        <dbReference type="Proteomes" id="UP000887562"/>
    </source>
</evidence>
<evidence type="ECO:0000259" key="1">
    <source>
        <dbReference type="PROSITE" id="PS50304"/>
    </source>
</evidence>
<organism evidence="3 4">
    <name type="scientific">Echinococcus canadensis</name>
    <dbReference type="NCBI Taxonomy" id="519352"/>
    <lineage>
        <taxon>Eukaryota</taxon>
        <taxon>Metazoa</taxon>
        <taxon>Spiralia</taxon>
        <taxon>Lophotrochozoa</taxon>
        <taxon>Platyhelminthes</taxon>
        <taxon>Cestoda</taxon>
        <taxon>Eucestoda</taxon>
        <taxon>Cyclophyllidea</taxon>
        <taxon>Taeniidae</taxon>
        <taxon>Echinococcus</taxon>
        <taxon>Echinococcus canadensis group</taxon>
    </lineage>
</organism>
<dbReference type="Gene3D" id="2.30.30.140">
    <property type="match status" value="1"/>
</dbReference>
<feature type="domain" description="TNase-like" evidence="2">
    <location>
        <begin position="930"/>
        <end position="1089"/>
    </location>
</feature>
<dbReference type="InterPro" id="IPR035437">
    <property type="entry name" value="SNase_OB-fold_sf"/>
</dbReference>